<evidence type="ECO:0000256" key="12">
    <source>
        <dbReference type="SAM" id="Phobius"/>
    </source>
</evidence>
<evidence type="ECO:0000256" key="11">
    <source>
        <dbReference type="SAM" id="Coils"/>
    </source>
</evidence>
<keyword evidence="9 12" id="KW-1133">Transmembrane helix</keyword>
<evidence type="ECO:0000256" key="4">
    <source>
        <dbReference type="ARBA" id="ARBA00022475"/>
    </source>
</evidence>
<dbReference type="GO" id="GO:0000155">
    <property type="term" value="F:phosphorelay sensor kinase activity"/>
    <property type="evidence" value="ECO:0007669"/>
    <property type="project" value="InterPro"/>
</dbReference>
<dbReference type="GO" id="GO:0005886">
    <property type="term" value="C:plasma membrane"/>
    <property type="evidence" value="ECO:0007669"/>
    <property type="project" value="UniProtKB-SubCell"/>
</dbReference>
<dbReference type="InterPro" id="IPR036097">
    <property type="entry name" value="HisK_dim/P_sf"/>
</dbReference>
<feature type="domain" description="PAS" evidence="14">
    <location>
        <begin position="294"/>
        <end position="340"/>
    </location>
</feature>
<sequence length="674" mass="73468">MLHSLGRGAAIVVLYILVAQLGLLFSFIDGNVSPIWLPSGVSVLALLVFGRRVLWACWLANVVVSVGGGMSLPVALVFACGNCVEYLLAAFLLQRFAPRLEHFGSLRDVGVLLLAGGVAPIPAALCATTTLVLVNIAPVQVSPFVALTWWAGDAVGILILVPSVLVWYRLREKRALQSRVSVAALSWYGGGSLALAMLVFSDPLSLAEHGMVLVYALFLLVMWGALRLGILGATLGVLAVVMPAVVLTAAGHGPFVRHELNDTILLLMGFMVVSLIMALALSAVLIERDTAAEQARVLSKAVEQSASAVIITNPAGQITYVNPAFSALTGYESAEAIGQNPRFLKSGHTSGNEYASLWKAIIDGRSWRGEFLNICKDRSLVWEQMTISPLRDENGRISHFVSTAEDITQRKVNERHLRDALERAERARAELERITFAITHTLQEPLRSISGFAQLLERRYTPVLDATAQGYLGRVVNATERMYHLFHDLMHYVMVDDGSPHQPVGLETVIGNVCGALGADAVSVRVAGPLPVVMAAERQIHHVFEHILGNSVKYRDSERPLEIIVSAWPVETEESRIRKANGLPASAAEYWELSIQDNGIGIDPVFQPKLFMLFSRLHTIDDYDGTGVGLAYCRRVIERHGGRVWIESRLGVGTTVHLTLPLTLPAQKSEVEER</sequence>
<evidence type="ECO:0000259" key="14">
    <source>
        <dbReference type="PROSITE" id="PS50112"/>
    </source>
</evidence>
<dbReference type="SMART" id="SM00086">
    <property type="entry name" value="PAC"/>
    <property type="match status" value="1"/>
</dbReference>
<evidence type="ECO:0000256" key="5">
    <source>
        <dbReference type="ARBA" id="ARBA00022553"/>
    </source>
</evidence>
<feature type="transmembrane region" description="Helical" evidence="12">
    <location>
        <begin position="6"/>
        <end position="28"/>
    </location>
</feature>
<dbReference type="CDD" id="cd00130">
    <property type="entry name" value="PAS"/>
    <property type="match status" value="1"/>
</dbReference>
<reference evidence="16 17" key="1">
    <citation type="submission" date="2017-01" db="EMBL/GenBank/DDBJ databases">
        <authorList>
            <person name="Mah S.A."/>
            <person name="Swanson W.J."/>
            <person name="Moy G.W."/>
            <person name="Vacquier V.D."/>
        </authorList>
    </citation>
    <scope>NUCLEOTIDE SEQUENCE [LARGE SCALE GENOMIC DNA]</scope>
    <source>
        <strain evidence="16 17">DSM 11589</strain>
    </source>
</reference>
<dbReference type="SMART" id="SM00388">
    <property type="entry name" value="HisKA"/>
    <property type="match status" value="1"/>
</dbReference>
<keyword evidence="8" id="KW-0418">Kinase</keyword>
<evidence type="ECO:0000313" key="17">
    <source>
        <dbReference type="Proteomes" id="UP000185678"/>
    </source>
</evidence>
<dbReference type="InterPro" id="IPR005467">
    <property type="entry name" value="His_kinase_dom"/>
</dbReference>
<feature type="coiled-coil region" evidence="11">
    <location>
        <begin position="410"/>
        <end position="437"/>
    </location>
</feature>
<comment type="subcellular location">
    <subcellularLocation>
        <location evidence="2">Cell membrane</location>
        <topology evidence="2">Multi-pass membrane protein</topology>
    </subcellularLocation>
</comment>
<dbReference type="Proteomes" id="UP000185678">
    <property type="component" value="Unassembled WGS sequence"/>
</dbReference>
<dbReference type="Gene3D" id="1.10.287.130">
    <property type="match status" value="1"/>
</dbReference>
<keyword evidence="17" id="KW-1185">Reference proteome</keyword>
<proteinExistence type="predicted"/>
<evidence type="ECO:0000313" key="16">
    <source>
        <dbReference type="EMBL" id="SIS37316.1"/>
    </source>
</evidence>
<dbReference type="EC" id="2.7.13.3" evidence="3"/>
<keyword evidence="10 12" id="KW-0472">Membrane</keyword>
<keyword evidence="7 12" id="KW-0812">Transmembrane</keyword>
<keyword evidence="5" id="KW-0597">Phosphoprotein</keyword>
<dbReference type="Pfam" id="PF13426">
    <property type="entry name" value="PAS_9"/>
    <property type="match status" value="1"/>
</dbReference>
<dbReference type="Pfam" id="PF02518">
    <property type="entry name" value="HATPase_c"/>
    <property type="match status" value="1"/>
</dbReference>
<evidence type="ECO:0000256" key="2">
    <source>
        <dbReference type="ARBA" id="ARBA00004651"/>
    </source>
</evidence>
<feature type="transmembrane region" description="Helical" evidence="12">
    <location>
        <begin position="74"/>
        <end position="97"/>
    </location>
</feature>
<dbReference type="RefSeq" id="WP_076398173.1">
    <property type="nucleotide sequence ID" value="NZ_FTOA01000001.1"/>
</dbReference>
<keyword evidence="6" id="KW-0808">Transferase</keyword>
<evidence type="ECO:0000256" key="6">
    <source>
        <dbReference type="ARBA" id="ARBA00022679"/>
    </source>
</evidence>
<dbReference type="InterPro" id="IPR035965">
    <property type="entry name" value="PAS-like_dom_sf"/>
</dbReference>
<dbReference type="Pfam" id="PF05231">
    <property type="entry name" value="MASE1"/>
    <property type="match status" value="1"/>
</dbReference>
<evidence type="ECO:0000256" key="8">
    <source>
        <dbReference type="ARBA" id="ARBA00022777"/>
    </source>
</evidence>
<evidence type="ECO:0000259" key="13">
    <source>
        <dbReference type="PROSITE" id="PS50109"/>
    </source>
</evidence>
<feature type="domain" description="PAC" evidence="15">
    <location>
        <begin position="365"/>
        <end position="419"/>
    </location>
</feature>
<feature type="transmembrane region" description="Helical" evidence="12">
    <location>
        <begin position="233"/>
        <end position="252"/>
    </location>
</feature>
<dbReference type="PROSITE" id="PS50113">
    <property type="entry name" value="PAC"/>
    <property type="match status" value="1"/>
</dbReference>
<name>A0A1N7IJZ4_9PROT</name>
<feature type="transmembrane region" description="Helical" evidence="12">
    <location>
        <begin position="264"/>
        <end position="286"/>
    </location>
</feature>
<evidence type="ECO:0000256" key="1">
    <source>
        <dbReference type="ARBA" id="ARBA00000085"/>
    </source>
</evidence>
<accession>A0A1N7IJZ4</accession>
<dbReference type="InterPro" id="IPR000700">
    <property type="entry name" value="PAS-assoc_C"/>
</dbReference>
<dbReference type="CDD" id="cd00082">
    <property type="entry name" value="HisKA"/>
    <property type="match status" value="1"/>
</dbReference>
<keyword evidence="11" id="KW-0175">Coiled coil</keyword>
<dbReference type="PANTHER" id="PTHR43304">
    <property type="entry name" value="PHYTOCHROME-LIKE PROTEIN CPH1"/>
    <property type="match status" value="1"/>
</dbReference>
<dbReference type="SMART" id="SM00091">
    <property type="entry name" value="PAS"/>
    <property type="match status" value="1"/>
</dbReference>
<dbReference type="Gene3D" id="3.30.565.10">
    <property type="entry name" value="Histidine kinase-like ATPase, C-terminal domain"/>
    <property type="match status" value="1"/>
</dbReference>
<dbReference type="STRING" id="80876.SAMN05421779_101229"/>
<dbReference type="OrthoDB" id="226486at2"/>
<dbReference type="PANTHER" id="PTHR43304:SF1">
    <property type="entry name" value="PAC DOMAIN-CONTAINING PROTEIN"/>
    <property type="match status" value="1"/>
</dbReference>
<dbReference type="PROSITE" id="PS50112">
    <property type="entry name" value="PAS"/>
    <property type="match status" value="1"/>
</dbReference>
<evidence type="ECO:0000256" key="7">
    <source>
        <dbReference type="ARBA" id="ARBA00022692"/>
    </source>
</evidence>
<dbReference type="InterPro" id="IPR007895">
    <property type="entry name" value="MASE1"/>
</dbReference>
<feature type="transmembrane region" description="Helical" evidence="12">
    <location>
        <begin position="109"/>
        <end position="137"/>
    </location>
</feature>
<feature type="transmembrane region" description="Helical" evidence="12">
    <location>
        <begin position="35"/>
        <end position="54"/>
    </location>
</feature>
<dbReference type="PROSITE" id="PS50109">
    <property type="entry name" value="HIS_KIN"/>
    <property type="match status" value="1"/>
</dbReference>
<dbReference type="Gene3D" id="3.30.450.20">
    <property type="entry name" value="PAS domain"/>
    <property type="match status" value="1"/>
</dbReference>
<organism evidence="16 17">
    <name type="scientific">Insolitispirillum peregrinum</name>
    <dbReference type="NCBI Taxonomy" id="80876"/>
    <lineage>
        <taxon>Bacteria</taxon>
        <taxon>Pseudomonadati</taxon>
        <taxon>Pseudomonadota</taxon>
        <taxon>Alphaproteobacteria</taxon>
        <taxon>Rhodospirillales</taxon>
        <taxon>Novispirillaceae</taxon>
        <taxon>Insolitispirillum</taxon>
    </lineage>
</organism>
<dbReference type="InterPro" id="IPR000014">
    <property type="entry name" value="PAS"/>
</dbReference>
<feature type="transmembrane region" description="Helical" evidence="12">
    <location>
        <begin position="180"/>
        <end position="200"/>
    </location>
</feature>
<dbReference type="SMART" id="SM00387">
    <property type="entry name" value="HATPase_c"/>
    <property type="match status" value="1"/>
</dbReference>
<dbReference type="NCBIfam" id="TIGR00229">
    <property type="entry name" value="sensory_box"/>
    <property type="match status" value="1"/>
</dbReference>
<dbReference type="PRINTS" id="PR00344">
    <property type="entry name" value="BCTRLSENSOR"/>
</dbReference>
<feature type="transmembrane region" description="Helical" evidence="12">
    <location>
        <begin position="206"/>
        <end position="226"/>
    </location>
</feature>
<dbReference type="InterPro" id="IPR004358">
    <property type="entry name" value="Sig_transdc_His_kin-like_C"/>
</dbReference>
<dbReference type="AlphaFoldDB" id="A0A1N7IJZ4"/>
<dbReference type="InterPro" id="IPR003661">
    <property type="entry name" value="HisK_dim/P_dom"/>
</dbReference>
<dbReference type="InterPro" id="IPR003594">
    <property type="entry name" value="HATPase_dom"/>
</dbReference>
<dbReference type="SUPFAM" id="SSF55874">
    <property type="entry name" value="ATPase domain of HSP90 chaperone/DNA topoisomerase II/histidine kinase"/>
    <property type="match status" value="1"/>
</dbReference>
<dbReference type="SUPFAM" id="SSF55785">
    <property type="entry name" value="PYP-like sensor domain (PAS domain)"/>
    <property type="match status" value="1"/>
</dbReference>
<evidence type="ECO:0000259" key="15">
    <source>
        <dbReference type="PROSITE" id="PS50113"/>
    </source>
</evidence>
<evidence type="ECO:0000256" key="3">
    <source>
        <dbReference type="ARBA" id="ARBA00012438"/>
    </source>
</evidence>
<feature type="transmembrane region" description="Helical" evidence="12">
    <location>
        <begin position="149"/>
        <end position="168"/>
    </location>
</feature>
<dbReference type="InterPro" id="IPR036890">
    <property type="entry name" value="HATPase_C_sf"/>
</dbReference>
<keyword evidence="4" id="KW-1003">Cell membrane</keyword>
<protein>
    <recommendedName>
        <fullName evidence="3">histidine kinase</fullName>
        <ecNumber evidence="3">2.7.13.3</ecNumber>
    </recommendedName>
</protein>
<dbReference type="InterPro" id="IPR052162">
    <property type="entry name" value="Sensor_kinase/Photoreceptor"/>
</dbReference>
<evidence type="ECO:0000256" key="9">
    <source>
        <dbReference type="ARBA" id="ARBA00022989"/>
    </source>
</evidence>
<comment type="catalytic activity">
    <reaction evidence="1">
        <text>ATP + protein L-histidine = ADP + protein N-phospho-L-histidine.</text>
        <dbReference type="EC" id="2.7.13.3"/>
    </reaction>
</comment>
<evidence type="ECO:0000256" key="10">
    <source>
        <dbReference type="ARBA" id="ARBA00023136"/>
    </source>
</evidence>
<dbReference type="SUPFAM" id="SSF47384">
    <property type="entry name" value="Homodimeric domain of signal transducing histidine kinase"/>
    <property type="match status" value="1"/>
</dbReference>
<gene>
    <name evidence="16" type="ORF">SAMN05421779_101229</name>
</gene>
<dbReference type="Pfam" id="PF00512">
    <property type="entry name" value="HisKA"/>
    <property type="match status" value="1"/>
</dbReference>
<dbReference type="InterPro" id="IPR001610">
    <property type="entry name" value="PAC"/>
</dbReference>
<dbReference type="EMBL" id="FTOA01000001">
    <property type="protein sequence ID" value="SIS37316.1"/>
    <property type="molecule type" value="Genomic_DNA"/>
</dbReference>
<feature type="domain" description="Histidine kinase" evidence="13">
    <location>
        <begin position="437"/>
        <end position="664"/>
    </location>
</feature>